<protein>
    <submittedName>
        <fullName evidence="1">Uncharacterized protein</fullName>
    </submittedName>
</protein>
<evidence type="ECO:0000313" key="2">
    <source>
        <dbReference type="Proteomes" id="UP000805649"/>
    </source>
</evidence>
<keyword evidence="2" id="KW-1185">Reference proteome</keyword>
<name>A0ACC3ZG79_COLTU</name>
<accession>A0ACC3ZG79</accession>
<reference evidence="1 2" key="1">
    <citation type="journal article" date="2020" name="Phytopathology">
        <title>Genome Sequence Resources of Colletotrichum truncatum, C. plurivorum, C. musicola, and C. sojae: Four Species Pathogenic to Soybean (Glycine max).</title>
        <authorList>
            <person name="Rogerio F."/>
            <person name="Boufleur T.R."/>
            <person name="Ciampi-Guillardi M."/>
            <person name="Sukno S.A."/>
            <person name="Thon M.R."/>
            <person name="Massola Junior N.S."/>
            <person name="Baroncelli R."/>
        </authorList>
    </citation>
    <scope>NUCLEOTIDE SEQUENCE [LARGE SCALE GENOMIC DNA]</scope>
    <source>
        <strain evidence="1 2">CMES1059</strain>
    </source>
</reference>
<dbReference type="EMBL" id="VUJX02000001">
    <property type="protein sequence ID" value="KAL0943111.1"/>
    <property type="molecule type" value="Genomic_DNA"/>
</dbReference>
<dbReference type="Proteomes" id="UP000805649">
    <property type="component" value="Unassembled WGS sequence"/>
</dbReference>
<comment type="caution">
    <text evidence="1">The sequence shown here is derived from an EMBL/GenBank/DDBJ whole genome shotgun (WGS) entry which is preliminary data.</text>
</comment>
<gene>
    <name evidence="1" type="ORF">CTRU02_200997</name>
</gene>
<proteinExistence type="predicted"/>
<sequence>MLSSFPQFSMFPKEVQLVIWESFAAYSIKPQVLEGLVQDQHDYNKDGADSAEKIISIISDEEDSREDEETNDVVATPPNISASHTRILAYPAAAVQTARPVMLYVCQLSRQVALSLGRFTELRISAEDNRPRLFWFNFTSDTVFLPDLDPLFHEDEQWTDIANEEDCKRIEHLAVPWSVFHGGSRGSNDYYEQDKSWWASALRLLCWRFPRLANLYLCIPVVRLRQNDYMSEVGVHFAEPEGCEGLQIALESMSGTLDRVKLPFCDCEVKPETMAATLTEIDRWLQSEIVQQALSTIPNRVQQAGMPFHLGGKWLVRKGLDMDKLCQNDFSVVVDDGWREGTHW</sequence>
<organism evidence="1 2">
    <name type="scientific">Colletotrichum truncatum</name>
    <name type="common">Anthracnose fungus</name>
    <name type="synonym">Colletotrichum capsici</name>
    <dbReference type="NCBI Taxonomy" id="5467"/>
    <lineage>
        <taxon>Eukaryota</taxon>
        <taxon>Fungi</taxon>
        <taxon>Dikarya</taxon>
        <taxon>Ascomycota</taxon>
        <taxon>Pezizomycotina</taxon>
        <taxon>Sordariomycetes</taxon>
        <taxon>Hypocreomycetidae</taxon>
        <taxon>Glomerellales</taxon>
        <taxon>Glomerellaceae</taxon>
        <taxon>Colletotrichum</taxon>
        <taxon>Colletotrichum truncatum species complex</taxon>
    </lineage>
</organism>
<evidence type="ECO:0000313" key="1">
    <source>
        <dbReference type="EMBL" id="KAL0943111.1"/>
    </source>
</evidence>